<comment type="caution">
    <text evidence="2">The sequence shown here is derived from an EMBL/GenBank/DDBJ whole genome shotgun (WGS) entry which is preliminary data.</text>
</comment>
<feature type="region of interest" description="Disordered" evidence="1">
    <location>
        <begin position="1"/>
        <end position="121"/>
    </location>
</feature>
<dbReference type="AlphaFoldDB" id="A0A9P8LDL8"/>
<feature type="compositionally biased region" description="Basic and acidic residues" evidence="1">
    <location>
        <begin position="101"/>
        <end position="117"/>
    </location>
</feature>
<feature type="compositionally biased region" description="Pro residues" evidence="1">
    <location>
        <begin position="1"/>
        <end position="12"/>
    </location>
</feature>
<evidence type="ECO:0000313" key="2">
    <source>
        <dbReference type="EMBL" id="KAH0562107.1"/>
    </source>
</evidence>
<evidence type="ECO:0000256" key="1">
    <source>
        <dbReference type="SAM" id="MobiDB-lite"/>
    </source>
</evidence>
<dbReference type="Proteomes" id="UP000750711">
    <property type="component" value="Unassembled WGS sequence"/>
</dbReference>
<protein>
    <submittedName>
        <fullName evidence="2">Uncharacterized protein</fullName>
    </submittedName>
</protein>
<sequence length="171" mass="19216">MSTTPPTSPPPSMAEAMGQPGEKRSHEQMNENAATADVQIVEKPVSSATLPQPPRSTSPLGPGRRSPGKTSFRPDSSPQRPVKGDPRRQPRARGGSSFTHSSEDSTHLESHPKHPIEPFDWDEFEERFADAMGKIKEKEDLLYDEFNDMIQFFGTWLSTIDNHENERAYKR</sequence>
<organism evidence="2 3">
    <name type="scientific">Trichoglossum hirsutum</name>
    <dbReference type="NCBI Taxonomy" id="265104"/>
    <lineage>
        <taxon>Eukaryota</taxon>
        <taxon>Fungi</taxon>
        <taxon>Dikarya</taxon>
        <taxon>Ascomycota</taxon>
        <taxon>Pezizomycotina</taxon>
        <taxon>Geoglossomycetes</taxon>
        <taxon>Geoglossales</taxon>
        <taxon>Geoglossaceae</taxon>
        <taxon>Trichoglossum</taxon>
    </lineage>
</organism>
<gene>
    <name evidence="2" type="ORF">GP486_003199</name>
</gene>
<reference evidence="2" key="1">
    <citation type="submission" date="2021-03" db="EMBL/GenBank/DDBJ databases">
        <title>Comparative genomics and phylogenomic investigation of the class Geoglossomycetes provide insights into ecological specialization and systematics.</title>
        <authorList>
            <person name="Melie T."/>
            <person name="Pirro S."/>
            <person name="Miller A.N."/>
            <person name="Quandt A."/>
        </authorList>
    </citation>
    <scope>NUCLEOTIDE SEQUENCE</scope>
    <source>
        <strain evidence="2">CAQ_001_2017</strain>
    </source>
</reference>
<name>A0A9P8LDL8_9PEZI</name>
<accession>A0A9P8LDL8</accession>
<proteinExistence type="predicted"/>
<evidence type="ECO:0000313" key="3">
    <source>
        <dbReference type="Proteomes" id="UP000750711"/>
    </source>
</evidence>
<keyword evidence="3" id="KW-1185">Reference proteome</keyword>
<dbReference type="EMBL" id="JAGHQM010000412">
    <property type="protein sequence ID" value="KAH0562107.1"/>
    <property type="molecule type" value="Genomic_DNA"/>
</dbReference>